<name>A0ABQ6ZAU0_9GAMM</name>
<keyword evidence="3" id="KW-1185">Reference proteome</keyword>
<accession>A0ABQ6ZAU0</accession>
<dbReference type="InterPro" id="IPR051207">
    <property type="entry name" value="ComplexI_NDUFA9_subunit"/>
</dbReference>
<gene>
    <name evidence="2" type="ORF">CSC65_02860</name>
</gene>
<proteinExistence type="predicted"/>
<protein>
    <submittedName>
        <fullName evidence="2">Nucleoside-diphosphate sugar epimerase</fullName>
    </submittedName>
</protein>
<evidence type="ECO:0000313" key="3">
    <source>
        <dbReference type="Proteomes" id="UP000788419"/>
    </source>
</evidence>
<dbReference type="PANTHER" id="PTHR12126:SF11">
    <property type="entry name" value="NADH DEHYDROGENASE [UBIQUINONE] 1 ALPHA SUBCOMPLEX SUBUNIT 9, MITOCHONDRIAL"/>
    <property type="match status" value="1"/>
</dbReference>
<organism evidence="2 3">
    <name type="scientific">Pseudoxanthomonas daejeonensis</name>
    <dbReference type="NCBI Taxonomy" id="266062"/>
    <lineage>
        <taxon>Bacteria</taxon>
        <taxon>Pseudomonadati</taxon>
        <taxon>Pseudomonadota</taxon>
        <taxon>Gammaproteobacteria</taxon>
        <taxon>Lysobacterales</taxon>
        <taxon>Lysobacteraceae</taxon>
        <taxon>Pseudoxanthomonas</taxon>
    </lineage>
</organism>
<comment type="caution">
    <text evidence="2">The sequence shown here is derived from an EMBL/GenBank/DDBJ whole genome shotgun (WGS) entry which is preliminary data.</text>
</comment>
<feature type="domain" description="NAD-dependent epimerase/dehydratase" evidence="1">
    <location>
        <begin position="125"/>
        <end position="204"/>
    </location>
</feature>
<dbReference type="SUPFAM" id="SSF51735">
    <property type="entry name" value="NAD(P)-binding Rossmann-fold domains"/>
    <property type="match status" value="1"/>
</dbReference>
<evidence type="ECO:0000313" key="2">
    <source>
        <dbReference type="EMBL" id="KAF1696993.1"/>
    </source>
</evidence>
<dbReference type="Gene3D" id="3.40.50.720">
    <property type="entry name" value="NAD(P)-binding Rossmann-like Domain"/>
    <property type="match status" value="2"/>
</dbReference>
<dbReference type="Pfam" id="PF01370">
    <property type="entry name" value="Epimerase"/>
    <property type="match status" value="1"/>
</dbReference>
<dbReference type="InterPro" id="IPR036291">
    <property type="entry name" value="NAD(P)-bd_dom_sf"/>
</dbReference>
<sequence length="299" mass="31800">MISAANPPEPGAAPPRALLFGASGQIGRRVVALLVARGWQVVALSRDTRPSQHGVEWRHGTLPNEAGSGAGFDAILSCGPLDLFSHWYARASTGQARVVAFGSTSVHVKGDSPDAAERDLAARLREGEQRVADNAIARGAAATLLRPTLVYGAGSDRNLSRIASLARRRGFFALPRDARGLRQPVHVDDLAAAAVAALARIDDGMRAYDLPGGETLAYRDMVARVLATSQPRARLLLLPGPMFALAARLARRLGVHDAGPAVLARLREDLVFDAALARRELDYTPRGFNPTADMFAPPS</sequence>
<dbReference type="InterPro" id="IPR001509">
    <property type="entry name" value="Epimerase_deHydtase"/>
</dbReference>
<dbReference type="EMBL" id="PDWN01000002">
    <property type="protein sequence ID" value="KAF1696993.1"/>
    <property type="molecule type" value="Genomic_DNA"/>
</dbReference>
<evidence type="ECO:0000259" key="1">
    <source>
        <dbReference type="Pfam" id="PF01370"/>
    </source>
</evidence>
<reference evidence="2 3" key="1">
    <citation type="submission" date="2017-10" db="EMBL/GenBank/DDBJ databases">
        <title>Whole genome sequencing of members of genus Pseudoxanthomonas.</title>
        <authorList>
            <person name="Kumar S."/>
            <person name="Bansal K."/>
            <person name="Kaur A."/>
            <person name="Patil P."/>
            <person name="Sharma S."/>
            <person name="Patil P.B."/>
        </authorList>
    </citation>
    <scope>NUCLEOTIDE SEQUENCE [LARGE SCALE GENOMIC DNA]</scope>
    <source>
        <strain evidence="2 3">DSM 17801</strain>
    </source>
</reference>
<dbReference type="PANTHER" id="PTHR12126">
    <property type="entry name" value="NADH-UBIQUINONE OXIDOREDUCTASE 39 KDA SUBUNIT-RELATED"/>
    <property type="match status" value="1"/>
</dbReference>
<dbReference type="Proteomes" id="UP000788419">
    <property type="component" value="Unassembled WGS sequence"/>
</dbReference>